<feature type="transmembrane region" description="Helical" evidence="9">
    <location>
        <begin position="18"/>
        <end position="40"/>
    </location>
</feature>
<dbReference type="SMART" id="SM00388">
    <property type="entry name" value="HisKA"/>
    <property type="match status" value="1"/>
</dbReference>
<feature type="coiled-coil region" evidence="8">
    <location>
        <begin position="240"/>
        <end position="299"/>
    </location>
</feature>
<proteinExistence type="predicted"/>
<dbReference type="CDD" id="cd16922">
    <property type="entry name" value="HATPase_EvgS-ArcB-TorS-like"/>
    <property type="match status" value="1"/>
</dbReference>
<reference evidence="13 14" key="1">
    <citation type="submission" date="2022-08" db="EMBL/GenBank/DDBJ databases">
        <title>Reclassification of Massilia species as members of the genera Telluria, Duganella, Pseudoduganella, Mokoshia gen. nov. and Zemynaea gen. nov. using orthogonal and non-orthogonal genome-based approaches.</title>
        <authorList>
            <person name="Bowman J.P."/>
        </authorList>
    </citation>
    <scope>NUCLEOTIDE SEQUENCE [LARGE SCALE GENOMIC DNA]</scope>
    <source>
        <strain evidence="13 14">JCM 31607</strain>
    </source>
</reference>
<dbReference type="InterPro" id="IPR003660">
    <property type="entry name" value="HAMP_dom"/>
</dbReference>
<dbReference type="SMART" id="SM00304">
    <property type="entry name" value="HAMP"/>
    <property type="match status" value="1"/>
</dbReference>
<dbReference type="CDD" id="cd00082">
    <property type="entry name" value="HisKA"/>
    <property type="match status" value="1"/>
</dbReference>
<dbReference type="RefSeq" id="WP_258857021.1">
    <property type="nucleotide sequence ID" value="NZ_JANUGV010000003.1"/>
</dbReference>
<dbReference type="PANTHER" id="PTHR43047:SF72">
    <property type="entry name" value="OSMOSENSING HISTIDINE PROTEIN KINASE SLN1"/>
    <property type="match status" value="1"/>
</dbReference>
<evidence type="ECO:0000313" key="13">
    <source>
        <dbReference type="EMBL" id="MCS0609372.1"/>
    </source>
</evidence>
<dbReference type="CDD" id="cd06225">
    <property type="entry name" value="HAMP"/>
    <property type="match status" value="1"/>
</dbReference>
<feature type="domain" description="Histidine kinase" evidence="10">
    <location>
        <begin position="306"/>
        <end position="524"/>
    </location>
</feature>
<evidence type="ECO:0000256" key="4">
    <source>
        <dbReference type="ARBA" id="ARBA00022553"/>
    </source>
</evidence>
<dbReference type="InterPro" id="IPR036890">
    <property type="entry name" value="HATPase_C_sf"/>
</dbReference>
<keyword evidence="9" id="KW-0812">Transmembrane</keyword>
<comment type="caution">
    <text evidence="13">The sequence shown here is derived from an EMBL/GenBank/DDBJ whole genome shotgun (WGS) entry which is preliminary data.</text>
</comment>
<evidence type="ECO:0000256" key="2">
    <source>
        <dbReference type="ARBA" id="ARBA00004370"/>
    </source>
</evidence>
<evidence type="ECO:0000256" key="9">
    <source>
        <dbReference type="SAM" id="Phobius"/>
    </source>
</evidence>
<dbReference type="Proteomes" id="UP001205861">
    <property type="component" value="Unassembled WGS sequence"/>
</dbReference>
<dbReference type="SUPFAM" id="SSF52172">
    <property type="entry name" value="CheY-like"/>
    <property type="match status" value="1"/>
</dbReference>
<keyword evidence="14" id="KW-1185">Reference proteome</keyword>
<keyword evidence="13" id="KW-0547">Nucleotide-binding</keyword>
<keyword evidence="9" id="KW-1133">Transmembrane helix</keyword>
<dbReference type="SUPFAM" id="SSF47384">
    <property type="entry name" value="Homodimeric domain of signal transducing histidine kinase"/>
    <property type="match status" value="1"/>
</dbReference>
<feature type="transmembrane region" description="Helical" evidence="9">
    <location>
        <begin position="158"/>
        <end position="180"/>
    </location>
</feature>
<feature type="domain" description="HAMP" evidence="12">
    <location>
        <begin position="185"/>
        <end position="238"/>
    </location>
</feature>
<keyword evidence="4 7" id="KW-0597">Phosphoprotein</keyword>
<feature type="modified residue" description="4-aspartylphosphate" evidence="7">
    <location>
        <position position="600"/>
    </location>
</feature>
<keyword evidence="13" id="KW-0067">ATP-binding</keyword>
<dbReference type="Pfam" id="PF00512">
    <property type="entry name" value="HisKA"/>
    <property type="match status" value="1"/>
</dbReference>
<evidence type="ECO:0000256" key="1">
    <source>
        <dbReference type="ARBA" id="ARBA00000085"/>
    </source>
</evidence>
<dbReference type="EMBL" id="JANUGV010000003">
    <property type="protein sequence ID" value="MCS0609372.1"/>
    <property type="molecule type" value="Genomic_DNA"/>
</dbReference>
<keyword evidence="6" id="KW-0418">Kinase</keyword>
<dbReference type="GO" id="GO:0005524">
    <property type="term" value="F:ATP binding"/>
    <property type="evidence" value="ECO:0007669"/>
    <property type="project" value="UniProtKB-KW"/>
</dbReference>
<feature type="domain" description="Response regulatory" evidence="11">
    <location>
        <begin position="550"/>
        <end position="667"/>
    </location>
</feature>
<dbReference type="InterPro" id="IPR004358">
    <property type="entry name" value="Sig_transdc_His_kin-like_C"/>
</dbReference>
<dbReference type="PANTHER" id="PTHR43047">
    <property type="entry name" value="TWO-COMPONENT HISTIDINE PROTEIN KINASE"/>
    <property type="match status" value="1"/>
</dbReference>
<dbReference type="PROSITE" id="PS50110">
    <property type="entry name" value="RESPONSE_REGULATORY"/>
    <property type="match status" value="1"/>
</dbReference>
<evidence type="ECO:0000256" key="7">
    <source>
        <dbReference type="PROSITE-ProRule" id="PRU00169"/>
    </source>
</evidence>
<dbReference type="Gene3D" id="3.40.50.2300">
    <property type="match status" value="1"/>
</dbReference>
<dbReference type="SMART" id="SM00387">
    <property type="entry name" value="HATPase_c"/>
    <property type="match status" value="1"/>
</dbReference>
<dbReference type="PROSITE" id="PS50885">
    <property type="entry name" value="HAMP"/>
    <property type="match status" value="1"/>
</dbReference>
<evidence type="ECO:0000313" key="14">
    <source>
        <dbReference type="Proteomes" id="UP001205861"/>
    </source>
</evidence>
<dbReference type="Pfam" id="PF02518">
    <property type="entry name" value="HATPase_c"/>
    <property type="match status" value="1"/>
</dbReference>
<keyword evidence="8" id="KW-0175">Coiled coil</keyword>
<evidence type="ECO:0000259" key="12">
    <source>
        <dbReference type="PROSITE" id="PS50885"/>
    </source>
</evidence>
<gene>
    <name evidence="13" type="ORF">NX773_14470</name>
</gene>
<evidence type="ECO:0000256" key="6">
    <source>
        <dbReference type="ARBA" id="ARBA00022777"/>
    </source>
</evidence>
<comment type="catalytic activity">
    <reaction evidence="1">
        <text>ATP + protein L-histidine = ADP + protein N-phospho-L-histidine.</text>
        <dbReference type="EC" id="2.7.13.3"/>
    </reaction>
</comment>
<dbReference type="InterPro" id="IPR003661">
    <property type="entry name" value="HisK_dim/P_dom"/>
</dbReference>
<dbReference type="Gene3D" id="3.30.565.10">
    <property type="entry name" value="Histidine kinase-like ATPase, C-terminal domain"/>
    <property type="match status" value="1"/>
</dbReference>
<dbReference type="Pfam" id="PF17152">
    <property type="entry name" value="CHASE8"/>
    <property type="match status" value="1"/>
</dbReference>
<evidence type="ECO:0000256" key="5">
    <source>
        <dbReference type="ARBA" id="ARBA00022679"/>
    </source>
</evidence>
<evidence type="ECO:0000256" key="8">
    <source>
        <dbReference type="SAM" id="Coils"/>
    </source>
</evidence>
<organism evidence="13 14">
    <name type="scientific">Massilia solisilvae</name>
    <dbReference type="NCBI Taxonomy" id="1811225"/>
    <lineage>
        <taxon>Bacteria</taxon>
        <taxon>Pseudomonadati</taxon>
        <taxon>Pseudomonadota</taxon>
        <taxon>Betaproteobacteria</taxon>
        <taxon>Burkholderiales</taxon>
        <taxon>Oxalobacteraceae</taxon>
        <taxon>Telluria group</taxon>
        <taxon>Massilia</taxon>
    </lineage>
</organism>
<dbReference type="InterPro" id="IPR001789">
    <property type="entry name" value="Sig_transdc_resp-reg_receiver"/>
</dbReference>
<keyword evidence="5" id="KW-0808">Transferase</keyword>
<sequence length="680" mass="73880">MPAAGTAVIRLRSIRTKLMAVVMSTTLAATLVSVGTVIGYDLRSYQHALKSDLVTQAELLGRMTAAALNFDDARLAQENLALLRARPLVRAGAIYNAAGKLVASYVAPGEPAEFPPRPEAGKPRAQGRYLVLAEPIVDNGELLGTVYLRAENRLLQRIVDYLLIAAGVTLLALATSWLVVRRIGRVITAPIVAITGIARDVVATRDYSRRAQRISKDEAADLADSFNAMLGEIEQRTLALERSNQEIAHEAQERARAQQEVMRLNEELEERVHERTLQLELANQELVRAIEEARKANQAKSAFLSSMSHELRTPLNAILGFAQILNSDALPASDEQKREFADHIVKAGRHLLTLINEILDLAKIESGAVTLSMEPVGIDDVLAECRSMIEAQAHKRGIRVLFPDHTLAVVRADRTRLKQVLLNLLSNAVKYNREGGAVVLACAPDPSGRLRLSVQDTGMGLRQDQIDALFQPFNRLGQENSTQEGTGIGLVVTRRLVELMGGEIGVTSSPGVGSVFSIALASAAPATLNAPEPAWQPAASHDASVDAAHLLLYVEDNPANLKLVEELVRLRADLRLLSAPDARLGIELARAHHPELILMDINLPGMSGVEALRVLRETPDTAAIPVIALTANAMPRDVERGMGAGFFRYLTKPIDIVMFNEAIDRTLEHVRARHAGEGAA</sequence>
<dbReference type="Pfam" id="PF00072">
    <property type="entry name" value="Response_reg"/>
    <property type="match status" value="1"/>
</dbReference>
<comment type="subcellular location">
    <subcellularLocation>
        <location evidence="2">Membrane</location>
    </subcellularLocation>
</comment>
<evidence type="ECO:0000259" key="10">
    <source>
        <dbReference type="PROSITE" id="PS50109"/>
    </source>
</evidence>
<accession>A0ABT2BLI0</accession>
<dbReference type="InterPro" id="IPR011006">
    <property type="entry name" value="CheY-like_superfamily"/>
</dbReference>
<dbReference type="SUPFAM" id="SSF55874">
    <property type="entry name" value="ATPase domain of HSP90 chaperone/DNA topoisomerase II/histidine kinase"/>
    <property type="match status" value="1"/>
</dbReference>
<dbReference type="Gene3D" id="1.10.287.130">
    <property type="match status" value="1"/>
</dbReference>
<dbReference type="Gene3D" id="6.10.340.10">
    <property type="match status" value="1"/>
</dbReference>
<dbReference type="InterPro" id="IPR003594">
    <property type="entry name" value="HATPase_dom"/>
</dbReference>
<dbReference type="InterPro" id="IPR033417">
    <property type="entry name" value="CHASE8"/>
</dbReference>
<dbReference type="InterPro" id="IPR005467">
    <property type="entry name" value="His_kinase_dom"/>
</dbReference>
<dbReference type="SMART" id="SM00448">
    <property type="entry name" value="REC"/>
    <property type="match status" value="1"/>
</dbReference>
<dbReference type="SUPFAM" id="SSF158472">
    <property type="entry name" value="HAMP domain-like"/>
    <property type="match status" value="1"/>
</dbReference>
<dbReference type="PROSITE" id="PS50109">
    <property type="entry name" value="HIS_KIN"/>
    <property type="match status" value="1"/>
</dbReference>
<keyword evidence="9" id="KW-0472">Membrane</keyword>
<dbReference type="InterPro" id="IPR036097">
    <property type="entry name" value="HisK_dim/P_sf"/>
</dbReference>
<dbReference type="PRINTS" id="PR00344">
    <property type="entry name" value="BCTRLSENSOR"/>
</dbReference>
<name>A0ABT2BLI0_9BURK</name>
<dbReference type="EC" id="2.7.13.3" evidence="3"/>
<evidence type="ECO:0000259" key="11">
    <source>
        <dbReference type="PROSITE" id="PS50110"/>
    </source>
</evidence>
<evidence type="ECO:0000256" key="3">
    <source>
        <dbReference type="ARBA" id="ARBA00012438"/>
    </source>
</evidence>
<protein>
    <recommendedName>
        <fullName evidence="3">histidine kinase</fullName>
        <ecNumber evidence="3">2.7.13.3</ecNumber>
    </recommendedName>
</protein>